<dbReference type="AlphaFoldDB" id="A0A2H0XDI6"/>
<comment type="caution">
    <text evidence="1">The sequence shown here is derived from an EMBL/GenBank/DDBJ whole genome shotgun (WGS) entry which is preliminary data.</text>
</comment>
<protein>
    <submittedName>
        <fullName evidence="1">Uncharacterized protein</fullName>
    </submittedName>
</protein>
<accession>A0A2H0XDI6</accession>
<evidence type="ECO:0000313" key="2">
    <source>
        <dbReference type="Proteomes" id="UP000230340"/>
    </source>
</evidence>
<sequence length="59" mass="6613">MAKLLSQNAPMLFCFNQNLPKNLPYFLIISQIFRLSSKPIVQGLNSVMGFSLNLGVILE</sequence>
<gene>
    <name evidence="1" type="ORF">COT49_02725</name>
</gene>
<reference evidence="2" key="1">
    <citation type="submission" date="2017-09" db="EMBL/GenBank/DDBJ databases">
        <title>Depth-based differentiation of microbial function through sediment-hosted aquifers and enrichment of novel symbionts in the deep terrestrial subsurface.</title>
        <authorList>
            <person name="Probst A.J."/>
            <person name="Ladd B."/>
            <person name="Jarett J.K."/>
            <person name="Geller-Mcgrath D.E."/>
            <person name="Sieber C.M.K."/>
            <person name="Emerson J.B."/>
            <person name="Anantharaman K."/>
            <person name="Thomas B.C."/>
            <person name="Malmstrom R."/>
            <person name="Stieglmeier M."/>
            <person name="Klingl A."/>
            <person name="Woyke T."/>
            <person name="Ryan C.M."/>
            <person name="Banfield J.F."/>
        </authorList>
    </citation>
    <scope>NUCLEOTIDE SEQUENCE [LARGE SCALE GENOMIC DNA]</scope>
</reference>
<proteinExistence type="predicted"/>
<organism evidence="1 2">
    <name type="scientific">candidate division WWE3 bacterium CG08_land_8_20_14_0_20_40_13</name>
    <dbReference type="NCBI Taxonomy" id="1975084"/>
    <lineage>
        <taxon>Bacteria</taxon>
        <taxon>Katanobacteria</taxon>
    </lineage>
</organism>
<dbReference type="EMBL" id="PEYT01000023">
    <property type="protein sequence ID" value="PIS22977.1"/>
    <property type="molecule type" value="Genomic_DNA"/>
</dbReference>
<name>A0A2H0XDI6_UNCKA</name>
<evidence type="ECO:0000313" key="1">
    <source>
        <dbReference type="EMBL" id="PIS22977.1"/>
    </source>
</evidence>
<dbReference type="Proteomes" id="UP000230340">
    <property type="component" value="Unassembled WGS sequence"/>
</dbReference>